<gene>
    <name evidence="2" type="ORF">lpari_03049</name>
</gene>
<evidence type="ECO:0000313" key="3">
    <source>
        <dbReference type="Proteomes" id="UP000095229"/>
    </source>
</evidence>
<evidence type="ECO:0000256" key="1">
    <source>
        <dbReference type="SAM" id="MobiDB-lite"/>
    </source>
</evidence>
<accession>A0A1E5JN81</accession>
<dbReference type="OrthoDB" id="9793236at2"/>
<proteinExistence type="predicted"/>
<dbReference type="EMBL" id="LSOG01000082">
    <property type="protein sequence ID" value="OEH45997.1"/>
    <property type="molecule type" value="Genomic_DNA"/>
</dbReference>
<protein>
    <recommendedName>
        <fullName evidence="4">Reverse transcriptase domain-containing protein</fullName>
    </recommendedName>
</protein>
<evidence type="ECO:0008006" key="4">
    <source>
        <dbReference type="Google" id="ProtNLM"/>
    </source>
</evidence>
<keyword evidence="3" id="KW-1185">Reference proteome</keyword>
<organism evidence="2 3">
    <name type="scientific">Legionella parisiensis</name>
    <dbReference type="NCBI Taxonomy" id="45071"/>
    <lineage>
        <taxon>Bacteria</taxon>
        <taxon>Pseudomonadati</taxon>
        <taxon>Pseudomonadota</taxon>
        <taxon>Gammaproteobacteria</taxon>
        <taxon>Legionellales</taxon>
        <taxon>Legionellaceae</taxon>
        <taxon>Legionella</taxon>
    </lineage>
</organism>
<dbReference type="RefSeq" id="WP_058516750.1">
    <property type="nucleotide sequence ID" value="NZ_CAAAIE010000002.1"/>
</dbReference>
<evidence type="ECO:0000313" key="2">
    <source>
        <dbReference type="EMBL" id="OEH45997.1"/>
    </source>
</evidence>
<sequence>MRYTAMFQGWEKLALSDMLVAYRKAKADNFFENIFPSSSKFAEYERDLINNLKKLLKRLQSNNGFENCDDLLGIPRLIPKKLTSECKKKNENIHFSDPTREFISIKENLHAEFRVVGDFPIDTHIISALWINMIGYKFDAVLSHNVYSARLKRINNDGRKLESFHLSAIDSFEPYYHRYQKWREDSLKAIRDNLHNNRNVIAASLDLENFFHNIDPSFLSSDAFVKELIGKRFTGLSEDETKFNVQMSLFLKCWSDKASSLFDNSLFKGGLVIGLTATRVISNIILYKFDKLVKEKITPIHYGRYVDDLLLVILDPGNISNIVEFMDYLKNRLGNGYLSNDNEKWSINLGEDYQRKSIFQFHSEKQKLFVLEGQAGCDLLDSIEKEINELSSEHRLMPMPDQLDQTTAARVLSASDNTREQADTFHRADGLTIRRLSWVLQLRHFELLARDLPANEWKEERKEFYQFIKNHIIRTDKFFEFYKYLPRILGFAINQGELNKALDIVNCTFKCVEELKDVNKIKINGKEIPSEIKNDVLNKLEESLIEVYKEALFRYLDLSNYINKNKHFNFSEKDKNIIQQILSKLKSSGPNIIFEKSKKLLISDLATIPYKEFLSKAYAKSLLHEFNSDKQTENEIMQEFQKAELLNTQNLKEFLNRRKKTILQVDFYCPFLFPTRPYTPEEIASISPECIWPQKSKGESPRAIWSKYVQALKGVWINPSVLDEEVNLSEKNIIRVGSLLKDRIIVAITSLKTSEEEWAYSACGKPSLTLKRYKRISKLINQALQLSPKPDYLIFPELSIPIDWIPSISNRLLKSGISLIAGTEYRGKKENKIFSEACLCLIDNSLGYPASIRIWQPKLNPAVGEEYKLLSIFGKTWYKDKKSLKETIYNHNNFYFGVMVCSELQNSKLRISYQGTIDALMILSWNKDIETFSKLIESAALDLHAYIIMVNNRKYGDSRVRVPSKQEFKRDLVRLRGGKNDFLVSVELDINALRTFQSRAKSWPRDEDPFKPVPEGFESSPGRKKIPPR</sequence>
<feature type="region of interest" description="Disordered" evidence="1">
    <location>
        <begin position="1000"/>
        <end position="1029"/>
    </location>
</feature>
<comment type="caution">
    <text evidence="2">The sequence shown here is derived from an EMBL/GenBank/DDBJ whole genome shotgun (WGS) entry which is preliminary data.</text>
</comment>
<dbReference type="PATRIC" id="fig|45071.6.peg.912"/>
<reference evidence="2 3" key="1">
    <citation type="submission" date="2016-02" db="EMBL/GenBank/DDBJ databases">
        <title>Secondary metabolites in Legionella.</title>
        <authorList>
            <person name="Tobias N.J."/>
            <person name="Bode H.B."/>
        </authorList>
    </citation>
    <scope>NUCLEOTIDE SEQUENCE [LARGE SCALE GENOMIC DNA]</scope>
    <source>
        <strain evidence="2 3">DSM 19216</strain>
    </source>
</reference>
<dbReference type="Proteomes" id="UP000095229">
    <property type="component" value="Unassembled WGS sequence"/>
</dbReference>
<dbReference type="Gene3D" id="3.60.110.10">
    <property type="entry name" value="Carbon-nitrogen hydrolase"/>
    <property type="match status" value="1"/>
</dbReference>
<dbReference type="STRING" id="45071.Lpar_0849"/>
<dbReference type="AlphaFoldDB" id="A0A1E5JN81"/>
<dbReference type="SUPFAM" id="SSF56317">
    <property type="entry name" value="Carbon-nitrogen hydrolase"/>
    <property type="match status" value="1"/>
</dbReference>
<dbReference type="CDD" id="cd01646">
    <property type="entry name" value="RT_Bac_retron_I"/>
    <property type="match status" value="1"/>
</dbReference>
<name>A0A1E5JN81_9GAMM</name>
<dbReference type="InterPro" id="IPR036526">
    <property type="entry name" value="C-N_Hydrolase_sf"/>
</dbReference>